<dbReference type="InterPro" id="IPR036465">
    <property type="entry name" value="vWFA_dom_sf"/>
</dbReference>
<organism evidence="2">
    <name type="scientific">marine metagenome</name>
    <dbReference type="NCBI Taxonomy" id="408172"/>
    <lineage>
        <taxon>unclassified sequences</taxon>
        <taxon>metagenomes</taxon>
        <taxon>ecological metagenomes</taxon>
    </lineage>
</organism>
<gene>
    <name evidence="2" type="ORF">METZ01_LOCUS326087</name>
</gene>
<dbReference type="NCBIfam" id="TIGR03436">
    <property type="entry name" value="acidobact_VWFA"/>
    <property type="match status" value="1"/>
</dbReference>
<evidence type="ECO:0000259" key="1">
    <source>
        <dbReference type="Pfam" id="PF13519"/>
    </source>
</evidence>
<feature type="non-terminal residue" evidence="2">
    <location>
        <position position="222"/>
    </location>
</feature>
<evidence type="ECO:0000313" key="2">
    <source>
        <dbReference type="EMBL" id="SVC73233.1"/>
    </source>
</evidence>
<accession>A0A382PIM4</accession>
<dbReference type="SUPFAM" id="SSF53300">
    <property type="entry name" value="vWA-like"/>
    <property type="match status" value="1"/>
</dbReference>
<dbReference type="AlphaFoldDB" id="A0A382PIM4"/>
<proteinExistence type="predicted"/>
<dbReference type="InterPro" id="IPR002035">
    <property type="entry name" value="VWF_A"/>
</dbReference>
<dbReference type="InterPro" id="IPR017802">
    <property type="entry name" value="VWFA-rel_acidobac-type"/>
</dbReference>
<name>A0A382PIM4_9ZZZZ</name>
<dbReference type="EMBL" id="UINC01107680">
    <property type="protein sequence ID" value="SVC73233.1"/>
    <property type="molecule type" value="Genomic_DNA"/>
</dbReference>
<dbReference type="CDD" id="cd00198">
    <property type="entry name" value="vWFA"/>
    <property type="match status" value="1"/>
</dbReference>
<sequence>MEFRHFIPVVLTAGILLVSSNHARTQQQPMFRSGTELVDLFVTVTNDDGRLVPNLTREDFEVYDDNELQELVVFENSVRPITVVVMLDTSASMELNRGRLMAGAEQFLIRMLPDDRGKVGSFNDKVEIEPLTFTGDRDALISWLPNLDFGNSTRVYDAASASLGALSDIVGRRVVLLFTDGDDTDSNASSNDILNQAIAEEVMIYSIGFESNYFNGARYVRT</sequence>
<reference evidence="2" key="1">
    <citation type="submission" date="2018-05" db="EMBL/GenBank/DDBJ databases">
        <authorList>
            <person name="Lanie J.A."/>
            <person name="Ng W.-L."/>
            <person name="Kazmierczak K.M."/>
            <person name="Andrzejewski T.M."/>
            <person name="Davidsen T.M."/>
            <person name="Wayne K.J."/>
            <person name="Tettelin H."/>
            <person name="Glass J.I."/>
            <person name="Rusch D."/>
            <person name="Podicherti R."/>
            <person name="Tsui H.-C.T."/>
            <person name="Winkler M.E."/>
        </authorList>
    </citation>
    <scope>NUCLEOTIDE SEQUENCE</scope>
</reference>
<dbReference type="Gene3D" id="3.40.50.410">
    <property type="entry name" value="von Willebrand factor, type A domain"/>
    <property type="match status" value="1"/>
</dbReference>
<dbReference type="Pfam" id="PF13519">
    <property type="entry name" value="VWA_2"/>
    <property type="match status" value="1"/>
</dbReference>
<feature type="domain" description="VWFA" evidence="1">
    <location>
        <begin position="83"/>
        <end position="181"/>
    </location>
</feature>
<protein>
    <recommendedName>
        <fullName evidence="1">VWFA domain-containing protein</fullName>
    </recommendedName>
</protein>